<feature type="compositionally biased region" description="Low complexity" evidence="3">
    <location>
        <begin position="391"/>
        <end position="401"/>
    </location>
</feature>
<dbReference type="AlphaFoldDB" id="A0A067JG42"/>
<dbReference type="InterPro" id="IPR036514">
    <property type="entry name" value="SGNH_hydro_sf"/>
</dbReference>
<evidence type="ECO:0000313" key="5">
    <source>
        <dbReference type="EMBL" id="KDP22802.1"/>
    </source>
</evidence>
<keyword evidence="6" id="KW-1185">Reference proteome</keyword>
<dbReference type="PANTHER" id="PTHR22835">
    <property type="entry name" value="ZINC FINGER FYVE DOMAIN CONTAINING PROTEIN"/>
    <property type="match status" value="1"/>
</dbReference>
<evidence type="ECO:0000256" key="2">
    <source>
        <dbReference type="ARBA" id="ARBA00023180"/>
    </source>
</evidence>
<proteinExistence type="inferred from homology"/>
<feature type="chain" id="PRO_5001638650" evidence="4">
    <location>
        <begin position="28"/>
        <end position="421"/>
    </location>
</feature>
<evidence type="ECO:0000256" key="4">
    <source>
        <dbReference type="SAM" id="SignalP"/>
    </source>
</evidence>
<dbReference type="GO" id="GO:0016788">
    <property type="term" value="F:hydrolase activity, acting on ester bonds"/>
    <property type="evidence" value="ECO:0007669"/>
    <property type="project" value="InterPro"/>
</dbReference>
<keyword evidence="4" id="KW-0732">Signal</keyword>
<evidence type="ECO:0000256" key="1">
    <source>
        <dbReference type="ARBA" id="ARBA00008668"/>
    </source>
</evidence>
<feature type="signal peptide" evidence="4">
    <location>
        <begin position="1"/>
        <end position="27"/>
    </location>
</feature>
<evidence type="ECO:0000313" key="6">
    <source>
        <dbReference type="Proteomes" id="UP000027138"/>
    </source>
</evidence>
<accession>A0A067JG42</accession>
<protein>
    <submittedName>
        <fullName evidence="5">Uncharacterized protein</fullName>
    </submittedName>
</protein>
<dbReference type="EMBL" id="KK915374">
    <property type="protein sequence ID" value="KDP22802.1"/>
    <property type="molecule type" value="Genomic_DNA"/>
</dbReference>
<sequence>MASLTFRPFKITLVLAQIFLNSNFGLAADTQTNPNSSIKKIYAFGDSFTDTGNTRPPSSGPGGFNHVSSPPYGSTFFLKPSGRYCDGRIVIDFVAEALSLPPLPPYLYLEGNKTDQGLNFAVSGSTAIEHEFFVKNNISSAFNLTSIQNQINCFNEFLEKKGCKGSVSSSSECSGLLEDSLIWFGETGANDYAISFPSSFSKDTIREHAVSSAITAIQALLSKGLKSIAVQGLPPIGCLTANLFVAPPNDKDDIGCGKNGNNQSNTHNVLYQEKLEELRKQFPNAIIVYLDYYKAYIDTVKNAESYGFKEKFMACCGSGNPPLNFTLPASCGTANTTSACANPNEYINWDGVHLTEAMNKVLANMFLNGTYSQPPFQSLLTGNNDGGSGAPGPASAAAVGPAAAAATASNPAAAPAVAPAP</sequence>
<evidence type="ECO:0000256" key="3">
    <source>
        <dbReference type="SAM" id="MobiDB-lite"/>
    </source>
</evidence>
<comment type="similarity">
    <text evidence="1">Belongs to the 'GDSL' lipolytic enzyme family.</text>
</comment>
<name>A0A067JG42_JATCU</name>
<organism evidence="5 6">
    <name type="scientific">Jatropha curcas</name>
    <name type="common">Barbados nut</name>
    <dbReference type="NCBI Taxonomy" id="180498"/>
    <lineage>
        <taxon>Eukaryota</taxon>
        <taxon>Viridiplantae</taxon>
        <taxon>Streptophyta</taxon>
        <taxon>Embryophyta</taxon>
        <taxon>Tracheophyta</taxon>
        <taxon>Spermatophyta</taxon>
        <taxon>Magnoliopsida</taxon>
        <taxon>eudicotyledons</taxon>
        <taxon>Gunneridae</taxon>
        <taxon>Pentapetalae</taxon>
        <taxon>rosids</taxon>
        <taxon>fabids</taxon>
        <taxon>Malpighiales</taxon>
        <taxon>Euphorbiaceae</taxon>
        <taxon>Crotonoideae</taxon>
        <taxon>Jatropheae</taxon>
        <taxon>Jatropha</taxon>
    </lineage>
</organism>
<dbReference type="OrthoDB" id="1600564at2759"/>
<dbReference type="InterPro" id="IPR001087">
    <property type="entry name" value="GDSL"/>
</dbReference>
<dbReference type="Gene3D" id="3.40.50.1110">
    <property type="entry name" value="SGNH hydrolase"/>
    <property type="match status" value="1"/>
</dbReference>
<dbReference type="SUPFAM" id="SSF52266">
    <property type="entry name" value="SGNH hydrolase"/>
    <property type="match status" value="1"/>
</dbReference>
<dbReference type="Proteomes" id="UP000027138">
    <property type="component" value="Unassembled WGS sequence"/>
</dbReference>
<feature type="region of interest" description="Disordered" evidence="3">
    <location>
        <begin position="378"/>
        <end position="401"/>
    </location>
</feature>
<dbReference type="KEGG" id="jcu:105648140"/>
<reference evidence="5 6" key="1">
    <citation type="journal article" date="2014" name="PLoS ONE">
        <title>Global Analysis of Gene Expression Profiles in Physic Nut (Jatropha curcas L.) Seedlings Exposed to Salt Stress.</title>
        <authorList>
            <person name="Zhang L."/>
            <person name="Zhang C."/>
            <person name="Wu P."/>
            <person name="Chen Y."/>
            <person name="Li M."/>
            <person name="Jiang H."/>
            <person name="Wu G."/>
        </authorList>
    </citation>
    <scope>NUCLEOTIDE SEQUENCE [LARGE SCALE GENOMIC DNA]</scope>
    <source>
        <strain evidence="6">cv. GZQX0401</strain>
        <tissue evidence="5">Young leaves</tissue>
    </source>
</reference>
<dbReference type="PANTHER" id="PTHR22835:SF557">
    <property type="entry name" value="LIPASE_HYDROLASE FAMILY PROTEIN, PUTATIVE, EXPRESSED-RELATED"/>
    <property type="match status" value="1"/>
</dbReference>
<dbReference type="Pfam" id="PF00657">
    <property type="entry name" value="Lipase_GDSL"/>
    <property type="match status" value="1"/>
</dbReference>
<keyword evidence="2" id="KW-0325">Glycoprotein</keyword>
<gene>
    <name evidence="5" type="ORF">JCGZ_00389</name>
</gene>